<keyword evidence="5 9" id="KW-0418">Kinase</keyword>
<evidence type="ECO:0000259" key="8">
    <source>
        <dbReference type="Pfam" id="PF08544"/>
    </source>
</evidence>
<evidence type="ECO:0000256" key="3">
    <source>
        <dbReference type="ARBA" id="ARBA00022679"/>
    </source>
</evidence>
<name>A0A7J4IZP8_9ARCH</name>
<dbReference type="EC" id="2.7.4.2" evidence="2"/>
<dbReference type="PANTHER" id="PTHR31814:SF2">
    <property type="entry name" value="PHOSPHOMEVALONATE KINASE"/>
    <property type="match status" value="1"/>
</dbReference>
<dbReference type="InterPro" id="IPR005917">
    <property type="entry name" value="Pmev_kinase_bact"/>
</dbReference>
<dbReference type="InterPro" id="IPR014721">
    <property type="entry name" value="Ribsml_uS5_D2-typ_fold_subgr"/>
</dbReference>
<dbReference type="GO" id="GO:0004631">
    <property type="term" value="F:phosphomevalonate kinase activity"/>
    <property type="evidence" value="ECO:0007669"/>
    <property type="project" value="UniProtKB-EC"/>
</dbReference>
<keyword evidence="3 9" id="KW-0808">Transferase</keyword>
<dbReference type="UniPathway" id="UPA00057">
    <property type="reaction ID" value="UER00099"/>
</dbReference>
<keyword evidence="6" id="KW-0067">ATP-binding</keyword>
<dbReference type="NCBIfam" id="TIGR01220">
    <property type="entry name" value="Pmev_kin_Gr_pos"/>
    <property type="match status" value="1"/>
</dbReference>
<comment type="pathway">
    <text evidence="1">Isoprenoid biosynthesis; isopentenyl diphosphate biosynthesis via mevalonate pathway; isopentenyl diphosphate from (R)-mevalonate: step 2/3.</text>
</comment>
<dbReference type="InterPro" id="IPR006204">
    <property type="entry name" value="GHMP_kinase_N_dom"/>
</dbReference>
<dbReference type="AlphaFoldDB" id="A0A7J4IZP8"/>
<dbReference type="GO" id="GO:0005524">
    <property type="term" value="F:ATP binding"/>
    <property type="evidence" value="ECO:0007669"/>
    <property type="project" value="UniProtKB-KW"/>
</dbReference>
<sequence length="376" mass="40787">MEGNVGIVNEKDEVIGVSAPGKLMLSGEWSVLEKGNPCIVLAMDKKVIARIRESDKCYIKLKSLGISTNAKIEGTNVITEKEDGKLAFTKHAIHTALEYLKGKGINPKNFELETDSEMKTDSREAEKLGFGSSAAAVVAISGAVLKLHGGEIETEQEKEVLFKLGIIAHYFAQSKIGSGFDVAASTFGGALLYRKFDPQWLEGKLKEKSVFGVVNSKWPWLEHKNIELPRQMRVVVGFTGKSASTKELVTRLKSFREGQKEDYGRIISEIVQITTSLVGALEKQDNKKILHLLERNRNALRELSDKSGAGLETAELEKIALAAKKYGAAGKFSGAGGGDCGIAVCFDKNTEAKIKKEFAAQGITVIPVGISRDGAK</sequence>
<reference evidence="10" key="1">
    <citation type="journal article" date="2020" name="bioRxiv">
        <title>A rank-normalized archaeal taxonomy based on genome phylogeny resolves widespread incomplete and uneven classifications.</title>
        <authorList>
            <person name="Rinke C."/>
            <person name="Chuvochina M."/>
            <person name="Mussig A.J."/>
            <person name="Chaumeil P.-A."/>
            <person name="Waite D.W."/>
            <person name="Whitman W.B."/>
            <person name="Parks D.H."/>
            <person name="Hugenholtz P."/>
        </authorList>
    </citation>
    <scope>NUCLEOTIDE SEQUENCE [LARGE SCALE GENOMIC DNA]</scope>
</reference>
<dbReference type="SUPFAM" id="SSF55060">
    <property type="entry name" value="GHMP Kinase, C-terminal domain"/>
    <property type="match status" value="1"/>
</dbReference>
<dbReference type="Proteomes" id="UP000565078">
    <property type="component" value="Unassembled WGS sequence"/>
</dbReference>
<proteinExistence type="predicted"/>
<dbReference type="PANTHER" id="PTHR31814">
    <property type="match status" value="1"/>
</dbReference>
<evidence type="ECO:0000256" key="5">
    <source>
        <dbReference type="ARBA" id="ARBA00022777"/>
    </source>
</evidence>
<protein>
    <recommendedName>
        <fullName evidence="2">phosphomevalonate kinase</fullName>
        <ecNumber evidence="2">2.7.4.2</ecNumber>
    </recommendedName>
</protein>
<evidence type="ECO:0000259" key="7">
    <source>
        <dbReference type="Pfam" id="PF00288"/>
    </source>
</evidence>
<dbReference type="InterPro" id="IPR036554">
    <property type="entry name" value="GHMP_kinase_C_sf"/>
</dbReference>
<dbReference type="EMBL" id="DUGC01000111">
    <property type="protein sequence ID" value="HIH10374.1"/>
    <property type="molecule type" value="Genomic_DNA"/>
</dbReference>
<dbReference type="SUPFAM" id="SSF54211">
    <property type="entry name" value="Ribosomal protein S5 domain 2-like"/>
    <property type="match status" value="1"/>
</dbReference>
<dbReference type="Gene3D" id="3.30.70.890">
    <property type="entry name" value="GHMP kinase, C-terminal domain"/>
    <property type="match status" value="1"/>
</dbReference>
<dbReference type="InterPro" id="IPR035102">
    <property type="entry name" value="Phosphomevalonate_kinase"/>
</dbReference>
<evidence type="ECO:0000313" key="9">
    <source>
        <dbReference type="EMBL" id="HIH10374.1"/>
    </source>
</evidence>
<evidence type="ECO:0000256" key="4">
    <source>
        <dbReference type="ARBA" id="ARBA00022741"/>
    </source>
</evidence>
<feature type="domain" description="GHMP kinase C-terminal" evidence="8">
    <location>
        <begin position="279"/>
        <end position="362"/>
    </location>
</feature>
<dbReference type="Pfam" id="PF08544">
    <property type="entry name" value="GHMP_kinases_C"/>
    <property type="match status" value="1"/>
</dbReference>
<gene>
    <name evidence="9" type="ORF">HA254_06955</name>
</gene>
<dbReference type="InterPro" id="IPR013750">
    <property type="entry name" value="GHMP_kinase_C_dom"/>
</dbReference>
<keyword evidence="4" id="KW-0547">Nucleotide-binding</keyword>
<evidence type="ECO:0000256" key="1">
    <source>
        <dbReference type="ARBA" id="ARBA00005017"/>
    </source>
</evidence>
<organism evidence="9 10">
    <name type="scientific">Candidatus Iainarchaeum sp</name>
    <dbReference type="NCBI Taxonomy" id="3101447"/>
    <lineage>
        <taxon>Archaea</taxon>
        <taxon>Candidatus Iainarchaeota</taxon>
        <taxon>Candidatus Iainarchaeia</taxon>
        <taxon>Candidatus Iainarchaeales</taxon>
        <taxon>Candidatus Iainarchaeaceae</taxon>
        <taxon>Candidatus Iainarchaeum</taxon>
    </lineage>
</organism>
<evidence type="ECO:0000256" key="2">
    <source>
        <dbReference type="ARBA" id="ARBA00012958"/>
    </source>
</evidence>
<accession>A0A7J4IZP8</accession>
<feature type="domain" description="GHMP kinase N-terminal" evidence="7">
    <location>
        <begin position="96"/>
        <end position="189"/>
    </location>
</feature>
<dbReference type="GO" id="GO:0019287">
    <property type="term" value="P:isopentenyl diphosphate biosynthetic process, mevalonate pathway"/>
    <property type="evidence" value="ECO:0007669"/>
    <property type="project" value="UniProtKB-UniPathway"/>
</dbReference>
<dbReference type="Gene3D" id="3.30.230.10">
    <property type="match status" value="1"/>
</dbReference>
<evidence type="ECO:0000256" key="6">
    <source>
        <dbReference type="ARBA" id="ARBA00022840"/>
    </source>
</evidence>
<comment type="caution">
    <text evidence="9">The sequence shown here is derived from an EMBL/GenBank/DDBJ whole genome shotgun (WGS) entry which is preliminary data.</text>
</comment>
<dbReference type="InterPro" id="IPR020568">
    <property type="entry name" value="Ribosomal_Su5_D2-typ_SF"/>
</dbReference>
<dbReference type="Pfam" id="PF00288">
    <property type="entry name" value="GHMP_kinases_N"/>
    <property type="match status" value="1"/>
</dbReference>
<evidence type="ECO:0000313" key="10">
    <source>
        <dbReference type="Proteomes" id="UP000565078"/>
    </source>
</evidence>